<dbReference type="CDD" id="cd09341">
    <property type="entry name" value="LIM2_Testin_like"/>
    <property type="match status" value="1"/>
</dbReference>
<proteinExistence type="predicted"/>
<dbReference type="PANTHER" id="PTHR24211">
    <property type="entry name" value="LIM DOMAIN-CONTAINING PROTEIN"/>
    <property type="match status" value="1"/>
</dbReference>
<dbReference type="InterPro" id="IPR047120">
    <property type="entry name" value="Pk/Esn/Tes"/>
</dbReference>
<keyword evidence="1 5" id="KW-0479">Metal-binding</keyword>
<feature type="domain" description="LIM zinc-binding" evidence="6">
    <location>
        <begin position="241"/>
        <end position="301"/>
    </location>
</feature>
<sequence length="378" mass="43379">SCSEGVAGSFGERPRCLKCGDRCPGLDMHYWRKICKHCRCGPEDHDLTDEDDRQLSRKPRDPRELSTRIHKLNIDDPAVQSEIVTPENDLVIHRIVSENLRSQQYVSMLPKDKQLFAAQLRRRQLQRQLPLHDLHARFCDSLTEKEGHKFQKFAEKRRNKAAGIGTVGAVPEKPPTRCHRCDLTIDPKSFAMLTSRLGGTACFHTGCFTCATCRELLVDNIYFCRGGDIYCGRHYAELIYPRCSACDEIIFSREYTQAENQSWHVQHFCCWYCDTPLAGLRYIAQQNNPYCVQCFDRLYSKVCATCGRTITADSPGLSHGPNHWHACPHCFCCHCCHTSLINRQFLLKDGRLFCSTSCRHVYDTAPRNAFPRPPLHQH</sequence>
<dbReference type="InterPro" id="IPR001781">
    <property type="entry name" value="Znf_LIM"/>
</dbReference>
<name>A0ABY7FWX9_MYAAR</name>
<evidence type="ECO:0000256" key="4">
    <source>
        <dbReference type="ARBA" id="ARBA00023038"/>
    </source>
</evidence>
<dbReference type="Proteomes" id="UP001164746">
    <property type="component" value="Chromosome 14"/>
</dbReference>
<dbReference type="PROSITE" id="PS50023">
    <property type="entry name" value="LIM_DOMAIN_2"/>
    <property type="match status" value="2"/>
</dbReference>
<evidence type="ECO:0000256" key="5">
    <source>
        <dbReference type="PROSITE-ProRule" id="PRU00125"/>
    </source>
</evidence>
<evidence type="ECO:0000259" key="7">
    <source>
        <dbReference type="PROSITE" id="PS51303"/>
    </source>
</evidence>
<feature type="non-terminal residue" evidence="8">
    <location>
        <position position="1"/>
    </location>
</feature>
<gene>
    <name evidence="8" type="ORF">MAR_011261</name>
</gene>
<evidence type="ECO:0000259" key="6">
    <source>
        <dbReference type="PROSITE" id="PS50023"/>
    </source>
</evidence>
<evidence type="ECO:0000256" key="3">
    <source>
        <dbReference type="ARBA" id="ARBA00022833"/>
    </source>
</evidence>
<organism evidence="8 9">
    <name type="scientific">Mya arenaria</name>
    <name type="common">Soft-shell clam</name>
    <dbReference type="NCBI Taxonomy" id="6604"/>
    <lineage>
        <taxon>Eukaryota</taxon>
        <taxon>Metazoa</taxon>
        <taxon>Spiralia</taxon>
        <taxon>Lophotrochozoa</taxon>
        <taxon>Mollusca</taxon>
        <taxon>Bivalvia</taxon>
        <taxon>Autobranchia</taxon>
        <taxon>Heteroconchia</taxon>
        <taxon>Euheterodonta</taxon>
        <taxon>Imparidentia</taxon>
        <taxon>Neoheterodontei</taxon>
        <taxon>Myida</taxon>
        <taxon>Myoidea</taxon>
        <taxon>Myidae</taxon>
        <taxon>Mya</taxon>
    </lineage>
</organism>
<keyword evidence="4 5" id="KW-0440">LIM domain</keyword>
<dbReference type="SUPFAM" id="SSF57716">
    <property type="entry name" value="Glucocorticoid receptor-like (DNA-binding domain)"/>
    <property type="match status" value="2"/>
</dbReference>
<dbReference type="InterPro" id="IPR010442">
    <property type="entry name" value="PET_domain"/>
</dbReference>
<evidence type="ECO:0000256" key="2">
    <source>
        <dbReference type="ARBA" id="ARBA00022737"/>
    </source>
</evidence>
<keyword evidence="9" id="KW-1185">Reference proteome</keyword>
<protein>
    <submittedName>
        <fullName evidence="8">TES-like protein</fullName>
    </submittedName>
</protein>
<evidence type="ECO:0000256" key="1">
    <source>
        <dbReference type="ARBA" id="ARBA00022723"/>
    </source>
</evidence>
<reference evidence="8" key="1">
    <citation type="submission" date="2022-11" db="EMBL/GenBank/DDBJ databases">
        <title>Centuries of genome instability and evolution in soft-shell clam transmissible cancer (bioRxiv).</title>
        <authorList>
            <person name="Hart S.F.M."/>
            <person name="Yonemitsu M.A."/>
            <person name="Giersch R.M."/>
            <person name="Beal B.F."/>
            <person name="Arriagada G."/>
            <person name="Davis B.W."/>
            <person name="Ostrander E.A."/>
            <person name="Goff S.P."/>
            <person name="Metzger M.J."/>
        </authorList>
    </citation>
    <scope>NUCLEOTIDE SEQUENCE</scope>
    <source>
        <strain evidence="8">MELC-2E11</strain>
        <tissue evidence="8">Siphon/mantle</tissue>
    </source>
</reference>
<feature type="domain" description="LIM zinc-binding" evidence="6">
    <location>
        <begin position="176"/>
        <end position="240"/>
    </location>
</feature>
<keyword evidence="3 5" id="KW-0862">Zinc</keyword>
<evidence type="ECO:0000313" key="8">
    <source>
        <dbReference type="EMBL" id="WAR25557.1"/>
    </source>
</evidence>
<dbReference type="PROSITE" id="PS00478">
    <property type="entry name" value="LIM_DOMAIN_1"/>
    <property type="match status" value="1"/>
</dbReference>
<dbReference type="Pfam" id="PF06297">
    <property type="entry name" value="PET"/>
    <property type="match status" value="1"/>
</dbReference>
<dbReference type="Pfam" id="PF00412">
    <property type="entry name" value="LIM"/>
    <property type="match status" value="3"/>
</dbReference>
<dbReference type="Gene3D" id="2.10.110.10">
    <property type="entry name" value="Cysteine Rich Protein"/>
    <property type="match status" value="3"/>
</dbReference>
<keyword evidence="2" id="KW-0677">Repeat</keyword>
<dbReference type="SMART" id="SM00132">
    <property type="entry name" value="LIM"/>
    <property type="match status" value="3"/>
</dbReference>
<evidence type="ECO:0000313" key="9">
    <source>
        <dbReference type="Proteomes" id="UP001164746"/>
    </source>
</evidence>
<feature type="domain" description="PET" evidence="7">
    <location>
        <begin position="71"/>
        <end position="175"/>
    </location>
</feature>
<dbReference type="EMBL" id="CP111025">
    <property type="protein sequence ID" value="WAR25557.1"/>
    <property type="molecule type" value="Genomic_DNA"/>
</dbReference>
<accession>A0ABY7FWX9</accession>
<dbReference type="PROSITE" id="PS51303">
    <property type="entry name" value="PET"/>
    <property type="match status" value="1"/>
</dbReference>
<dbReference type="PANTHER" id="PTHR24211:SF22">
    <property type="entry name" value="TESTIN"/>
    <property type="match status" value="1"/>
</dbReference>